<feature type="transmembrane region" description="Helical" evidence="6">
    <location>
        <begin position="371"/>
        <end position="391"/>
    </location>
</feature>
<evidence type="ECO:0000313" key="7">
    <source>
        <dbReference type="EMBL" id="TPX07264.1"/>
    </source>
</evidence>
<sequence>MSNNVESQQYADLDDLELEAVGYKREMPRQFTVASLGALSFTLTCTWLGVGSSIGTAITDASAAGTIWSLPIAGFMTIIVSLGMAELSSAYPVAGAQYYWSYMVASDTYKPFAAYLNGWMSILGWWMGASSVSNFIASMILSIVVLWYPDYEYQHWQQWTIYLGLIWLAVAFNIFGSGLIPIYNKLIFLLSVFVLLATTLSLFICSRNDHASATWIFTDTTNNTGWSNDGFAFLLSVSNAVFCFLGSDAGAHLCEEIHNPGRNVPRVIIFPLVMGLITAFPFACACMFAITDVKSVLSTVTGLPLIEIYRQGTNSDVAASVLVALFAFCFFGCLVGNATASSRTLWAVSRDGALPFSHIWMRINRKFKMPMNAMLLSASFVTLYGLIFIGSTTAFTAMVNTNIIFLQTSCVIPQAILLWRGRDNVLPERFFSLKSFGVAINATAVAWVAFLDVVFCLPTAMPVTPQNMNYVSVVCCGLVAFIIGLWFTSKRGKFTGPHVDMEKLHQRRLAAMHITEAQDDHHAMSVTQIETPNVKAM</sequence>
<organism evidence="7 8">
    <name type="scientific">Thyridium curvatum</name>
    <dbReference type="NCBI Taxonomy" id="1093900"/>
    <lineage>
        <taxon>Eukaryota</taxon>
        <taxon>Fungi</taxon>
        <taxon>Dikarya</taxon>
        <taxon>Ascomycota</taxon>
        <taxon>Pezizomycotina</taxon>
        <taxon>Sordariomycetes</taxon>
        <taxon>Sordariomycetidae</taxon>
        <taxon>Thyridiales</taxon>
        <taxon>Thyridiaceae</taxon>
        <taxon>Thyridium</taxon>
    </lineage>
</organism>
<comment type="subcellular location">
    <subcellularLocation>
        <location evidence="1">Membrane</location>
        <topology evidence="1">Multi-pass membrane protein</topology>
    </subcellularLocation>
</comment>
<dbReference type="PIRSF" id="PIRSF006060">
    <property type="entry name" value="AA_transporter"/>
    <property type="match status" value="1"/>
</dbReference>
<evidence type="ECO:0000256" key="5">
    <source>
        <dbReference type="ARBA" id="ARBA00023136"/>
    </source>
</evidence>
<feature type="transmembrane region" description="Helical" evidence="6">
    <location>
        <begin position="267"/>
        <end position="290"/>
    </location>
</feature>
<dbReference type="GO" id="GO:0022857">
    <property type="term" value="F:transmembrane transporter activity"/>
    <property type="evidence" value="ECO:0007669"/>
    <property type="project" value="InterPro"/>
</dbReference>
<proteinExistence type="predicted"/>
<keyword evidence="8" id="KW-1185">Reference proteome</keyword>
<feature type="transmembrane region" description="Helical" evidence="6">
    <location>
        <begin position="186"/>
        <end position="205"/>
    </location>
</feature>
<feature type="transmembrane region" description="Helical" evidence="6">
    <location>
        <begin position="125"/>
        <end position="148"/>
    </location>
</feature>
<feature type="transmembrane region" description="Helical" evidence="6">
    <location>
        <begin position="431"/>
        <end position="450"/>
    </location>
</feature>
<feature type="transmembrane region" description="Helical" evidence="6">
    <location>
        <begin position="470"/>
        <end position="488"/>
    </location>
</feature>
<dbReference type="Pfam" id="PF13520">
    <property type="entry name" value="AA_permease_2"/>
    <property type="match status" value="1"/>
</dbReference>
<comment type="caution">
    <text evidence="7">The sequence shown here is derived from an EMBL/GenBank/DDBJ whole genome shotgun (WGS) entry which is preliminary data.</text>
</comment>
<dbReference type="Gene3D" id="1.20.1740.10">
    <property type="entry name" value="Amino acid/polyamine transporter I"/>
    <property type="match status" value="1"/>
</dbReference>
<dbReference type="GeneID" id="41978305"/>
<dbReference type="InParanoid" id="A0A507AM29"/>
<keyword evidence="5 6" id="KW-0472">Membrane</keyword>
<keyword evidence="4 6" id="KW-1133">Transmembrane helix</keyword>
<evidence type="ECO:0000256" key="1">
    <source>
        <dbReference type="ARBA" id="ARBA00004141"/>
    </source>
</evidence>
<dbReference type="EMBL" id="SKBQ01000092">
    <property type="protein sequence ID" value="TPX07264.1"/>
    <property type="molecule type" value="Genomic_DNA"/>
</dbReference>
<dbReference type="OrthoDB" id="2417308at2759"/>
<feature type="transmembrane region" description="Helical" evidence="6">
    <location>
        <begin position="317"/>
        <end position="340"/>
    </location>
</feature>
<evidence type="ECO:0008006" key="9">
    <source>
        <dbReference type="Google" id="ProtNLM"/>
    </source>
</evidence>
<dbReference type="PANTHER" id="PTHR45649">
    <property type="entry name" value="AMINO-ACID PERMEASE BAT1"/>
    <property type="match status" value="1"/>
</dbReference>
<evidence type="ECO:0000313" key="8">
    <source>
        <dbReference type="Proteomes" id="UP000319257"/>
    </source>
</evidence>
<dbReference type="STRING" id="1093900.A0A507AM29"/>
<evidence type="ECO:0000256" key="6">
    <source>
        <dbReference type="SAM" id="Phobius"/>
    </source>
</evidence>
<accession>A0A507AM29</accession>
<gene>
    <name evidence="7" type="ORF">E0L32_010858</name>
</gene>
<dbReference type="FunCoup" id="A0A507AM29">
    <property type="interactions" value="110"/>
</dbReference>
<evidence type="ECO:0000256" key="2">
    <source>
        <dbReference type="ARBA" id="ARBA00022448"/>
    </source>
</evidence>
<dbReference type="InterPro" id="IPR002293">
    <property type="entry name" value="AA/rel_permease1"/>
</dbReference>
<evidence type="ECO:0000256" key="3">
    <source>
        <dbReference type="ARBA" id="ARBA00022692"/>
    </source>
</evidence>
<protein>
    <recommendedName>
        <fullName evidence="9">Amino acid transporter</fullName>
    </recommendedName>
</protein>
<feature type="transmembrane region" description="Helical" evidence="6">
    <location>
        <begin position="160"/>
        <end position="180"/>
    </location>
</feature>
<evidence type="ECO:0000256" key="4">
    <source>
        <dbReference type="ARBA" id="ARBA00022989"/>
    </source>
</evidence>
<dbReference type="AlphaFoldDB" id="A0A507AM29"/>
<reference evidence="7 8" key="1">
    <citation type="submission" date="2019-06" db="EMBL/GenBank/DDBJ databases">
        <title>Draft genome sequence of the filamentous fungus Phialemoniopsis curvata isolated from diesel fuel.</title>
        <authorList>
            <person name="Varaljay V.A."/>
            <person name="Lyon W.J."/>
            <person name="Crouch A.L."/>
            <person name="Drake C.E."/>
            <person name="Hollomon J.M."/>
            <person name="Nadeau L.J."/>
            <person name="Nunn H.S."/>
            <person name="Stevenson B.S."/>
            <person name="Bojanowski C.L."/>
            <person name="Crookes-Goodson W.J."/>
        </authorList>
    </citation>
    <scope>NUCLEOTIDE SEQUENCE [LARGE SCALE GENOMIC DNA]</scope>
    <source>
        <strain evidence="7 8">D216</strain>
    </source>
</reference>
<keyword evidence="2" id="KW-0813">Transport</keyword>
<feature type="transmembrane region" description="Helical" evidence="6">
    <location>
        <begin position="31"/>
        <end position="50"/>
    </location>
</feature>
<dbReference type="RefSeq" id="XP_030988975.1">
    <property type="nucleotide sequence ID" value="XM_031133522.1"/>
</dbReference>
<dbReference type="Proteomes" id="UP000319257">
    <property type="component" value="Unassembled WGS sequence"/>
</dbReference>
<dbReference type="GO" id="GO:0016020">
    <property type="term" value="C:membrane"/>
    <property type="evidence" value="ECO:0007669"/>
    <property type="project" value="UniProtKB-SubCell"/>
</dbReference>
<keyword evidence="3 6" id="KW-0812">Transmembrane</keyword>
<dbReference type="PANTHER" id="PTHR45649:SF11">
    <property type="entry name" value="TRANSPORTER, PUTATIVE (EUROFUNG)-RELATED"/>
    <property type="match status" value="1"/>
</dbReference>
<feature type="transmembrane region" description="Helical" evidence="6">
    <location>
        <begin position="62"/>
        <end position="85"/>
    </location>
</feature>
<name>A0A507AM29_9PEZI</name>